<dbReference type="HAMAP" id="MF_01866">
    <property type="entry name" value="UPF0745"/>
    <property type="match status" value="1"/>
</dbReference>
<dbReference type="KEGG" id="smaa:IT774_05720"/>
<dbReference type="AlphaFoldDB" id="A0A7S9DZ87"/>
<sequence length="99" mass="11611">MLCAVYKSRKKEGMFLYVKNKEDFSSVPEVLMQQFGQPELVMLLPLDKREQLGRVSKEKLMSALNEQGYYLQIPPKREDWLAEHRLAMGLSAREESKKF</sequence>
<feature type="domain" description="YcgL" evidence="2">
    <location>
        <begin position="1"/>
        <end position="85"/>
    </location>
</feature>
<dbReference type="PANTHER" id="PTHR38109:SF1">
    <property type="entry name" value="PROTEIN YCGL"/>
    <property type="match status" value="1"/>
</dbReference>
<evidence type="ECO:0000313" key="4">
    <source>
        <dbReference type="Proteomes" id="UP000595095"/>
    </source>
</evidence>
<reference evidence="3 4" key="1">
    <citation type="submission" date="2020-11" db="EMBL/GenBank/DDBJ databases">
        <title>Complete genome sequence for Salinimonas sp. strain G2-b.</title>
        <authorList>
            <person name="Park S.-J."/>
        </authorList>
    </citation>
    <scope>NUCLEOTIDE SEQUENCE [LARGE SCALE GENOMIC DNA]</scope>
    <source>
        <strain evidence="3 4">G2-b</strain>
    </source>
</reference>
<dbReference type="Gene3D" id="3.10.510.20">
    <property type="entry name" value="YcgL domain"/>
    <property type="match status" value="1"/>
</dbReference>
<dbReference type="InterPro" id="IPR027354">
    <property type="entry name" value="YcgL_dom"/>
</dbReference>
<dbReference type="Proteomes" id="UP000595095">
    <property type="component" value="Chromosome"/>
</dbReference>
<evidence type="ECO:0000256" key="1">
    <source>
        <dbReference type="HAMAP-Rule" id="MF_01866"/>
    </source>
</evidence>
<dbReference type="Pfam" id="PF05166">
    <property type="entry name" value="YcgL"/>
    <property type="match status" value="1"/>
</dbReference>
<dbReference type="PANTHER" id="PTHR38109">
    <property type="entry name" value="PROTEIN YCGL"/>
    <property type="match status" value="1"/>
</dbReference>
<keyword evidence="4" id="KW-1185">Reference proteome</keyword>
<evidence type="ECO:0000259" key="2">
    <source>
        <dbReference type="PROSITE" id="PS51648"/>
    </source>
</evidence>
<dbReference type="EMBL" id="CP064795">
    <property type="protein sequence ID" value="QPG06653.1"/>
    <property type="molecule type" value="Genomic_DNA"/>
</dbReference>
<name>A0A7S9DZ87_9ALTE</name>
<evidence type="ECO:0000313" key="3">
    <source>
        <dbReference type="EMBL" id="QPG06653.1"/>
    </source>
</evidence>
<organism evidence="3 4">
    <name type="scientific">Salinimonas marina</name>
    <dbReference type="NCBI Taxonomy" id="2785918"/>
    <lineage>
        <taxon>Bacteria</taxon>
        <taxon>Pseudomonadati</taxon>
        <taxon>Pseudomonadota</taxon>
        <taxon>Gammaproteobacteria</taxon>
        <taxon>Alteromonadales</taxon>
        <taxon>Alteromonadaceae</taxon>
        <taxon>Alteromonas/Salinimonas group</taxon>
        <taxon>Salinimonas</taxon>
    </lineage>
</organism>
<gene>
    <name evidence="3" type="ORF">IT774_05720</name>
</gene>
<dbReference type="InterPro" id="IPR038068">
    <property type="entry name" value="YcgL-like_sf"/>
</dbReference>
<protein>
    <recommendedName>
        <fullName evidence="1">YcgL domain-containing protein IT774_05720</fullName>
    </recommendedName>
</protein>
<dbReference type="RefSeq" id="WP_195811729.1">
    <property type="nucleotide sequence ID" value="NZ_CP064795.1"/>
</dbReference>
<dbReference type="SUPFAM" id="SSF160191">
    <property type="entry name" value="YcgL-like"/>
    <property type="match status" value="1"/>
</dbReference>
<proteinExistence type="inferred from homology"/>
<accession>A0A7S9DZ87</accession>
<dbReference type="PROSITE" id="PS51648">
    <property type="entry name" value="YCGL"/>
    <property type="match status" value="1"/>
</dbReference>